<comment type="similarity">
    <text evidence="7">Belongs to the class I-like SAM-binding methyltransferase superfamily. rRNA adenine N(6)-methyltransferase family. RsmA subfamily.</text>
</comment>
<dbReference type="NCBIfam" id="TIGR00755">
    <property type="entry name" value="ksgA"/>
    <property type="match status" value="1"/>
</dbReference>
<dbReference type="Gene3D" id="1.10.8.100">
    <property type="entry name" value="Ribosomal RNA adenine dimethylase-like, domain 2"/>
    <property type="match status" value="1"/>
</dbReference>
<accession>W0ACB4</accession>
<evidence type="ECO:0000313" key="12">
    <source>
        <dbReference type="Proteomes" id="UP000018851"/>
    </source>
</evidence>
<protein>
    <recommendedName>
        <fullName evidence="7">Ribosomal RNA small subunit methyltransferase A</fullName>
        <ecNumber evidence="7">2.1.1.182</ecNumber>
    </recommendedName>
    <alternativeName>
        <fullName evidence="7">16S rRNA (adenine(1518)-N(6)/adenine(1519)-N(6))-dimethyltransferase</fullName>
    </alternativeName>
    <alternativeName>
        <fullName evidence="7">16S rRNA dimethyladenosine transferase</fullName>
    </alternativeName>
    <alternativeName>
        <fullName evidence="7">16S rRNA dimethylase</fullName>
    </alternativeName>
    <alternativeName>
        <fullName evidence="7">S-adenosylmethionine-6-N', N'-adenosyl(rRNA) dimethyltransferase</fullName>
    </alternativeName>
</protein>
<dbReference type="KEGG" id="ssan:NX02_12355"/>
<name>W0ACB4_9SPHN</name>
<feature type="binding site" evidence="7 8">
    <location>
        <position position="50"/>
    </location>
    <ligand>
        <name>S-adenosyl-L-methionine</name>
        <dbReference type="ChEBI" id="CHEBI:59789"/>
    </ligand>
</feature>
<feature type="binding site" evidence="7 8">
    <location>
        <position position="77"/>
    </location>
    <ligand>
        <name>S-adenosyl-L-methionine</name>
        <dbReference type="ChEBI" id="CHEBI:59789"/>
    </ligand>
</feature>
<dbReference type="PROSITE" id="PS01131">
    <property type="entry name" value="RRNA_A_DIMETH"/>
    <property type="match status" value="1"/>
</dbReference>
<comment type="catalytic activity">
    <reaction evidence="7">
        <text>adenosine(1518)/adenosine(1519) in 16S rRNA + 4 S-adenosyl-L-methionine = N(6)-dimethyladenosine(1518)/N(6)-dimethyladenosine(1519) in 16S rRNA + 4 S-adenosyl-L-homocysteine + 4 H(+)</text>
        <dbReference type="Rhea" id="RHEA:19609"/>
        <dbReference type="Rhea" id="RHEA-COMP:10232"/>
        <dbReference type="Rhea" id="RHEA-COMP:10233"/>
        <dbReference type="ChEBI" id="CHEBI:15378"/>
        <dbReference type="ChEBI" id="CHEBI:57856"/>
        <dbReference type="ChEBI" id="CHEBI:59789"/>
        <dbReference type="ChEBI" id="CHEBI:74411"/>
        <dbReference type="ChEBI" id="CHEBI:74493"/>
        <dbReference type="EC" id="2.1.1.182"/>
    </reaction>
</comment>
<dbReference type="GO" id="GO:0003723">
    <property type="term" value="F:RNA binding"/>
    <property type="evidence" value="ECO:0007669"/>
    <property type="project" value="UniProtKB-UniRule"/>
</dbReference>
<evidence type="ECO:0000259" key="10">
    <source>
        <dbReference type="SMART" id="SM00650"/>
    </source>
</evidence>
<evidence type="ECO:0000256" key="9">
    <source>
        <dbReference type="SAM" id="MobiDB-lite"/>
    </source>
</evidence>
<dbReference type="GO" id="GO:0052908">
    <property type="term" value="F:16S rRNA (adenine(1518)-N(6)/adenine(1519)-N(6))-dimethyltransferase activity"/>
    <property type="evidence" value="ECO:0007669"/>
    <property type="project" value="UniProtKB-EC"/>
</dbReference>
<dbReference type="InterPro" id="IPR020598">
    <property type="entry name" value="rRNA_Ade_methylase_Trfase_N"/>
</dbReference>
<keyword evidence="4 7" id="KW-0808">Transferase</keyword>
<sequence length="298" mass="31880">MPPLPPNTAPAPTSDDGPDRPMTAPSPLLPPLRDVIARHGLAASKALGQNFLLDEQLLDRIAAIPGDLAGQTVFEVGPGPGGLTRALLRAGASVVAVERDRRCLPALAEVEQAFPGKLRVIEGDALAIDPEREAGGGAHIVANLPYNVGTALLVGWLSGDRWPPWWQSLTLMFQREVAERIVAAPQSDAFGRLAVLAQWRSSARIAMNVHRSAFVPPPKVMSAVVHIRPQPAPEGVRFATLERLTGAAFGQRRKMLRQSLKGMPGALDALERCGIDPTRRAETLSVADFVEVARAIGR</sequence>
<dbReference type="InterPro" id="IPR029063">
    <property type="entry name" value="SAM-dependent_MTases_sf"/>
</dbReference>
<dbReference type="PANTHER" id="PTHR11727:SF7">
    <property type="entry name" value="DIMETHYLADENOSINE TRANSFERASE-RELATED"/>
    <property type="match status" value="1"/>
</dbReference>
<dbReference type="EC" id="2.1.1.182" evidence="7"/>
<evidence type="ECO:0000313" key="11">
    <source>
        <dbReference type="EMBL" id="AHE54172.1"/>
    </source>
</evidence>
<feature type="binding site" evidence="7 8">
    <location>
        <position position="143"/>
    </location>
    <ligand>
        <name>S-adenosyl-L-methionine</name>
        <dbReference type="ChEBI" id="CHEBI:59789"/>
    </ligand>
</feature>
<dbReference type="SMART" id="SM00650">
    <property type="entry name" value="rADc"/>
    <property type="match status" value="1"/>
</dbReference>
<dbReference type="SUPFAM" id="SSF53335">
    <property type="entry name" value="S-adenosyl-L-methionine-dependent methyltransferases"/>
    <property type="match status" value="1"/>
</dbReference>
<dbReference type="InterPro" id="IPR001737">
    <property type="entry name" value="KsgA/Erm"/>
</dbReference>
<evidence type="ECO:0000256" key="5">
    <source>
        <dbReference type="ARBA" id="ARBA00022691"/>
    </source>
</evidence>
<feature type="binding site" evidence="7 8">
    <location>
        <position position="52"/>
    </location>
    <ligand>
        <name>S-adenosyl-L-methionine</name>
        <dbReference type="ChEBI" id="CHEBI:59789"/>
    </ligand>
</feature>
<dbReference type="CDD" id="cd02440">
    <property type="entry name" value="AdoMet_MTases"/>
    <property type="match status" value="1"/>
</dbReference>
<reference evidence="11 12" key="1">
    <citation type="submission" date="2013-07" db="EMBL/GenBank/DDBJ databases">
        <title>Completed genome of Sphingomonas sanxanigenens NX02.</title>
        <authorList>
            <person name="Ma T."/>
            <person name="Huang H."/>
            <person name="Wu M."/>
            <person name="Li X."/>
            <person name="Li G."/>
        </authorList>
    </citation>
    <scope>NUCLEOTIDE SEQUENCE [LARGE SCALE GENOMIC DNA]</scope>
    <source>
        <strain evidence="11 12">NX02</strain>
    </source>
</reference>
<dbReference type="Proteomes" id="UP000018851">
    <property type="component" value="Chromosome"/>
</dbReference>
<comment type="subcellular location">
    <subcellularLocation>
        <location evidence="7">Cytoplasm</location>
    </subcellularLocation>
</comment>
<dbReference type="InterPro" id="IPR023165">
    <property type="entry name" value="rRNA_Ade_diMease-like_C"/>
</dbReference>
<dbReference type="FunFam" id="1.10.8.100:FF:000001">
    <property type="entry name" value="Ribosomal RNA small subunit methyltransferase A"/>
    <property type="match status" value="1"/>
</dbReference>
<keyword evidence="5 7" id="KW-0949">S-adenosyl-L-methionine</keyword>
<dbReference type="eggNOG" id="COG0030">
    <property type="taxonomic scope" value="Bacteria"/>
</dbReference>
<evidence type="ECO:0000256" key="8">
    <source>
        <dbReference type="PROSITE-ProRule" id="PRU01026"/>
    </source>
</evidence>
<evidence type="ECO:0000256" key="6">
    <source>
        <dbReference type="ARBA" id="ARBA00022884"/>
    </source>
</evidence>
<dbReference type="EMBL" id="CP006644">
    <property type="protein sequence ID" value="AHE54172.1"/>
    <property type="molecule type" value="Genomic_DNA"/>
</dbReference>
<feature type="region of interest" description="Disordered" evidence="9">
    <location>
        <begin position="1"/>
        <end position="28"/>
    </location>
</feature>
<keyword evidence="6 7" id="KW-0694">RNA-binding</keyword>
<evidence type="ECO:0000256" key="4">
    <source>
        <dbReference type="ARBA" id="ARBA00022679"/>
    </source>
</evidence>
<dbReference type="PROSITE" id="PS51689">
    <property type="entry name" value="SAM_RNA_A_N6_MT"/>
    <property type="match status" value="1"/>
</dbReference>
<evidence type="ECO:0000256" key="1">
    <source>
        <dbReference type="ARBA" id="ARBA00022490"/>
    </source>
</evidence>
<keyword evidence="2 7" id="KW-0698">rRNA processing</keyword>
<dbReference type="InterPro" id="IPR020596">
    <property type="entry name" value="rRNA_Ade_Mease_Trfase_CS"/>
</dbReference>
<dbReference type="PANTHER" id="PTHR11727">
    <property type="entry name" value="DIMETHYLADENOSINE TRANSFERASE"/>
    <property type="match status" value="1"/>
</dbReference>
<dbReference type="AlphaFoldDB" id="W0ACB4"/>
<keyword evidence="3 7" id="KW-0489">Methyltransferase</keyword>
<dbReference type="GO" id="GO:0005829">
    <property type="term" value="C:cytosol"/>
    <property type="evidence" value="ECO:0007669"/>
    <property type="project" value="TreeGrafter"/>
</dbReference>
<gene>
    <name evidence="7" type="primary">rsmA</name>
    <name evidence="7" type="synonym">ksgA</name>
    <name evidence="11" type="ORF">NX02_12355</name>
</gene>
<evidence type="ECO:0000256" key="3">
    <source>
        <dbReference type="ARBA" id="ARBA00022603"/>
    </source>
</evidence>
<dbReference type="STRING" id="1123269.NX02_12355"/>
<keyword evidence="12" id="KW-1185">Reference proteome</keyword>
<organism evidence="11 12">
    <name type="scientific">Sphingomonas sanxanigenens DSM 19645 = NX02</name>
    <dbReference type="NCBI Taxonomy" id="1123269"/>
    <lineage>
        <taxon>Bacteria</taxon>
        <taxon>Pseudomonadati</taxon>
        <taxon>Pseudomonadota</taxon>
        <taxon>Alphaproteobacteria</taxon>
        <taxon>Sphingomonadales</taxon>
        <taxon>Sphingomonadaceae</taxon>
        <taxon>Sphingomonas</taxon>
    </lineage>
</organism>
<proteinExistence type="inferred from homology"/>
<comment type="function">
    <text evidence="7">Specifically dimethylates two adjacent adenosines (A1518 and A1519) in the loop of a conserved hairpin near the 3'-end of 16S rRNA in the 30S particle. May play a critical role in biogenesis of 30S subunits.</text>
</comment>
<feature type="domain" description="Ribosomal RNA adenine methylase transferase N-terminal" evidence="10">
    <location>
        <begin position="57"/>
        <end position="231"/>
    </location>
</feature>
<evidence type="ECO:0000256" key="2">
    <source>
        <dbReference type="ARBA" id="ARBA00022552"/>
    </source>
</evidence>
<dbReference type="Pfam" id="PF00398">
    <property type="entry name" value="RrnaAD"/>
    <property type="match status" value="1"/>
</dbReference>
<keyword evidence="1 7" id="KW-0963">Cytoplasm</keyword>
<feature type="binding site" evidence="7 8">
    <location>
        <position position="124"/>
    </location>
    <ligand>
        <name>S-adenosyl-L-methionine</name>
        <dbReference type="ChEBI" id="CHEBI:59789"/>
    </ligand>
</feature>
<dbReference type="PATRIC" id="fig|1123269.5.peg.2399"/>
<dbReference type="Gene3D" id="3.40.50.150">
    <property type="entry name" value="Vaccinia Virus protein VP39"/>
    <property type="match status" value="1"/>
</dbReference>
<dbReference type="InterPro" id="IPR011530">
    <property type="entry name" value="rRNA_adenine_dimethylase"/>
</dbReference>
<dbReference type="HOGENOM" id="CLU_041220_0_1_5"/>
<feature type="binding site" evidence="7 8">
    <location>
        <position position="98"/>
    </location>
    <ligand>
        <name>S-adenosyl-L-methionine</name>
        <dbReference type="ChEBI" id="CHEBI:59789"/>
    </ligand>
</feature>
<dbReference type="HAMAP" id="MF_00607">
    <property type="entry name" value="16SrRNA_methyltr_A"/>
    <property type="match status" value="1"/>
</dbReference>
<evidence type="ECO:0000256" key="7">
    <source>
        <dbReference type="HAMAP-Rule" id="MF_00607"/>
    </source>
</evidence>